<organism evidence="1 2">
    <name type="scientific">Ciceribacter selenitireducens ATCC BAA-1503</name>
    <dbReference type="NCBI Taxonomy" id="1336235"/>
    <lineage>
        <taxon>Bacteria</taxon>
        <taxon>Pseudomonadati</taxon>
        <taxon>Pseudomonadota</taxon>
        <taxon>Alphaproteobacteria</taxon>
        <taxon>Hyphomicrobiales</taxon>
        <taxon>Rhizobiaceae</taxon>
        <taxon>Ciceribacter</taxon>
    </lineage>
</organism>
<name>A0A376AA97_9HYPH</name>
<dbReference type="AlphaFoldDB" id="A0A376AA97"/>
<accession>A0A376AA97</accession>
<protein>
    <submittedName>
        <fullName evidence="1">Uncharacterized protein</fullName>
    </submittedName>
</protein>
<sequence>MALGHALFSLKKTPACGTGLTEATARITVGSKSWSGWHIGRFDPLIKG</sequence>
<dbReference type="Proteomes" id="UP000254764">
    <property type="component" value="Unassembled WGS sequence"/>
</dbReference>
<dbReference type="EMBL" id="UEYP01000014">
    <property type="protein sequence ID" value="SSC64779.1"/>
    <property type="molecule type" value="Genomic_DNA"/>
</dbReference>
<evidence type="ECO:0000313" key="2">
    <source>
        <dbReference type="Proteomes" id="UP000254764"/>
    </source>
</evidence>
<reference evidence="2" key="1">
    <citation type="submission" date="2018-07" db="EMBL/GenBank/DDBJ databases">
        <authorList>
            <person name="Peiro R."/>
            <person name="Begona"/>
            <person name="Cbmso G."/>
            <person name="Lopez M."/>
            <person name="Gonzalez S."/>
        </authorList>
    </citation>
    <scope>NUCLEOTIDE SEQUENCE [LARGE SCALE GENOMIC DNA]</scope>
</reference>
<proteinExistence type="predicted"/>
<keyword evidence="2" id="KW-1185">Reference proteome</keyword>
<evidence type="ECO:0000313" key="1">
    <source>
        <dbReference type="EMBL" id="SSC64779.1"/>
    </source>
</evidence>
<gene>
    <name evidence="1" type="ORF">RHIZ70_487</name>
</gene>